<comment type="similarity">
    <text evidence="2 8">Belongs to the PhoU family.</text>
</comment>
<name>A0A1H3W608_9BACT</name>
<dbReference type="OrthoDB" id="9814256at2"/>
<dbReference type="GO" id="GO:0006817">
    <property type="term" value="P:phosphate ion transport"/>
    <property type="evidence" value="ECO:0007669"/>
    <property type="project" value="UniProtKB-KW"/>
</dbReference>
<dbReference type="InterPro" id="IPR026022">
    <property type="entry name" value="PhoU_dom"/>
</dbReference>
<evidence type="ECO:0000256" key="1">
    <source>
        <dbReference type="ARBA" id="ARBA00004496"/>
    </source>
</evidence>
<keyword evidence="4 8" id="KW-0813">Transport</keyword>
<comment type="subunit">
    <text evidence="3 8">Homodimer.</text>
</comment>
<protein>
    <recommendedName>
        <fullName evidence="8">Phosphate-specific transport system accessory protein PhoU</fullName>
    </recommendedName>
</protein>
<feature type="domain" description="PhoU" evidence="9">
    <location>
        <begin position="119"/>
        <end position="204"/>
    </location>
</feature>
<dbReference type="GO" id="GO:0045936">
    <property type="term" value="P:negative regulation of phosphate metabolic process"/>
    <property type="evidence" value="ECO:0007669"/>
    <property type="project" value="InterPro"/>
</dbReference>
<keyword evidence="5 8" id="KW-0963">Cytoplasm</keyword>
<feature type="domain" description="PhoU" evidence="9">
    <location>
        <begin position="18"/>
        <end position="103"/>
    </location>
</feature>
<dbReference type="AlphaFoldDB" id="A0A1H3W608"/>
<organism evidence="10 11">
    <name type="scientific">Desulfuromusa kysingii</name>
    <dbReference type="NCBI Taxonomy" id="37625"/>
    <lineage>
        <taxon>Bacteria</taxon>
        <taxon>Pseudomonadati</taxon>
        <taxon>Thermodesulfobacteriota</taxon>
        <taxon>Desulfuromonadia</taxon>
        <taxon>Desulfuromonadales</taxon>
        <taxon>Geopsychrobacteraceae</taxon>
        <taxon>Desulfuromusa</taxon>
    </lineage>
</organism>
<dbReference type="EMBL" id="FNQN01000001">
    <property type="protein sequence ID" value="SDZ82517.1"/>
    <property type="molecule type" value="Genomic_DNA"/>
</dbReference>
<dbReference type="PANTHER" id="PTHR42930">
    <property type="entry name" value="PHOSPHATE-SPECIFIC TRANSPORT SYSTEM ACCESSORY PROTEIN PHOU"/>
    <property type="match status" value="1"/>
</dbReference>
<keyword evidence="6 8" id="KW-0592">Phosphate transport</keyword>
<dbReference type="Pfam" id="PF01895">
    <property type="entry name" value="PhoU"/>
    <property type="match status" value="2"/>
</dbReference>
<dbReference type="RefSeq" id="WP_092344344.1">
    <property type="nucleotide sequence ID" value="NZ_FNQN01000001.1"/>
</dbReference>
<dbReference type="Proteomes" id="UP000199409">
    <property type="component" value="Unassembled WGS sequence"/>
</dbReference>
<dbReference type="PANTHER" id="PTHR42930:SF3">
    <property type="entry name" value="PHOSPHATE-SPECIFIC TRANSPORT SYSTEM ACCESSORY PROTEIN PHOU"/>
    <property type="match status" value="1"/>
</dbReference>
<dbReference type="SUPFAM" id="SSF109755">
    <property type="entry name" value="PhoU-like"/>
    <property type="match status" value="1"/>
</dbReference>
<evidence type="ECO:0000313" key="11">
    <source>
        <dbReference type="Proteomes" id="UP000199409"/>
    </source>
</evidence>
<dbReference type="GO" id="GO:0005737">
    <property type="term" value="C:cytoplasm"/>
    <property type="evidence" value="ECO:0007669"/>
    <property type="project" value="UniProtKB-SubCell"/>
</dbReference>
<comment type="subcellular location">
    <subcellularLocation>
        <location evidence="1 8">Cytoplasm</location>
    </subcellularLocation>
</comment>
<dbReference type="GO" id="GO:0030643">
    <property type="term" value="P:intracellular phosphate ion homeostasis"/>
    <property type="evidence" value="ECO:0007669"/>
    <property type="project" value="InterPro"/>
</dbReference>
<evidence type="ECO:0000259" key="9">
    <source>
        <dbReference type="Pfam" id="PF01895"/>
    </source>
</evidence>
<reference evidence="10 11" key="1">
    <citation type="submission" date="2016-10" db="EMBL/GenBank/DDBJ databases">
        <authorList>
            <person name="de Groot N.N."/>
        </authorList>
    </citation>
    <scope>NUCLEOTIDE SEQUENCE [LARGE SCALE GENOMIC DNA]</scope>
    <source>
        <strain evidence="10 11">DSM 7343</strain>
    </source>
</reference>
<dbReference type="STRING" id="37625.SAMN05660420_00494"/>
<evidence type="ECO:0000256" key="2">
    <source>
        <dbReference type="ARBA" id="ARBA00008107"/>
    </source>
</evidence>
<comment type="function">
    <text evidence="7 8">Plays a role in the regulation of phosphate uptake.</text>
</comment>
<dbReference type="Gene3D" id="1.20.58.220">
    <property type="entry name" value="Phosphate transport system protein phou homolog 2, domain 2"/>
    <property type="match status" value="2"/>
</dbReference>
<accession>A0A1H3W608</accession>
<keyword evidence="11" id="KW-1185">Reference proteome</keyword>
<dbReference type="FunFam" id="1.20.58.220:FF:000004">
    <property type="entry name" value="Phosphate-specific transport system accessory protein PhoU"/>
    <property type="match status" value="1"/>
</dbReference>
<dbReference type="NCBIfam" id="TIGR02135">
    <property type="entry name" value="phoU_full"/>
    <property type="match status" value="1"/>
</dbReference>
<sequence length="221" mass="24820">MAVLMEQELNVLKKELLTLGAEVEGRVQQAVQALLTGDRKLAQQVRGGDSQIDNMEIELEEECLKILALHQPVATDLRFIVSVLKINNDLERVADFAVNIAERALDLDHVIKVDCPYDIATMAKVVETMLKMALDSLVERNSDLARQTIRLDDEVDALHKGNFSRVKQAIRDDMNSMDGLINYLSISRYLERMGDLATNIAEDIIYQVDGEIIRHGGMQIS</sequence>
<evidence type="ECO:0000256" key="7">
    <source>
        <dbReference type="ARBA" id="ARBA00056181"/>
    </source>
</evidence>
<evidence type="ECO:0000256" key="3">
    <source>
        <dbReference type="ARBA" id="ARBA00011738"/>
    </source>
</evidence>
<dbReference type="InterPro" id="IPR038078">
    <property type="entry name" value="PhoU-like_sf"/>
</dbReference>
<dbReference type="InterPro" id="IPR028366">
    <property type="entry name" value="PhoU"/>
</dbReference>
<dbReference type="PIRSF" id="PIRSF003107">
    <property type="entry name" value="PhoU"/>
    <property type="match status" value="1"/>
</dbReference>
<evidence type="ECO:0000313" key="10">
    <source>
        <dbReference type="EMBL" id="SDZ82517.1"/>
    </source>
</evidence>
<evidence type="ECO:0000256" key="8">
    <source>
        <dbReference type="PIRNR" id="PIRNR003107"/>
    </source>
</evidence>
<gene>
    <name evidence="10" type="ORF">SAMN05660420_00494</name>
</gene>
<evidence type="ECO:0000256" key="6">
    <source>
        <dbReference type="ARBA" id="ARBA00022592"/>
    </source>
</evidence>
<evidence type="ECO:0000256" key="5">
    <source>
        <dbReference type="ARBA" id="ARBA00022490"/>
    </source>
</evidence>
<proteinExistence type="inferred from homology"/>
<evidence type="ECO:0000256" key="4">
    <source>
        <dbReference type="ARBA" id="ARBA00022448"/>
    </source>
</evidence>